<comment type="caution">
    <text evidence="2">The sequence shown here is derived from an EMBL/GenBank/DDBJ whole genome shotgun (WGS) entry which is preliminary data.</text>
</comment>
<evidence type="ECO:0000256" key="1">
    <source>
        <dbReference type="SAM" id="MobiDB-lite"/>
    </source>
</evidence>
<name>A0AAJ0EZW8_9PEZI</name>
<dbReference type="AlphaFoldDB" id="A0AAJ0EZW8"/>
<gene>
    <name evidence="2" type="ORF">QBC47DRAFT_441697</name>
</gene>
<feature type="region of interest" description="Disordered" evidence="1">
    <location>
        <begin position="265"/>
        <end position="343"/>
    </location>
</feature>
<protein>
    <submittedName>
        <fullName evidence="2">Uncharacterized protein</fullName>
    </submittedName>
</protein>
<proteinExistence type="predicted"/>
<evidence type="ECO:0000313" key="3">
    <source>
        <dbReference type="Proteomes" id="UP001239445"/>
    </source>
</evidence>
<feature type="compositionally biased region" description="Basic and acidic residues" evidence="1">
    <location>
        <begin position="315"/>
        <end position="330"/>
    </location>
</feature>
<sequence>MSATSLHLFLIGRPLFAGCTYKSRPTHIFTTSLSLPLLLFFLLISNTPHPSIHPHPGHFHHHPSSPTPTPIMHQFSATMSSPPPPPPSSLDMITMPPPQREASSQLHQITTHLTQNRTRLASLCLLKLDTPFYSVLATSGGGRGQIHLLRQVSDLFTSLMQLSYLPGFSKPVDRCINRLLYHAVLGCEHAPTTTSPPREDDDRGSLRWLAPHEYEIRELLETYRGFFNYITFRESGLLLLRDKNLLDAGRKLQSLRPRISTLSPWREPPVVTTPPAKKAAAPQRRPAEPKVPKGGKGKRVNEGGLLTPSPTLKRCTTEKKKGVKRSREEGGMEATPPPSHGMELRRKRARCGSTPPPTPTPTVLIDRCMPDGMVPTMVLSRPPGPLGGAYLRGVVPREEEEEDTSRLLRVVDGVVEEVTQAFEVDGSLSIIPTEPVFTQSAIGGSEQLRRELREWETGRWG</sequence>
<feature type="compositionally biased region" description="Low complexity" evidence="1">
    <location>
        <begin position="268"/>
        <end position="284"/>
    </location>
</feature>
<accession>A0AAJ0EZW8</accession>
<reference evidence="2" key="1">
    <citation type="submission" date="2023-06" db="EMBL/GenBank/DDBJ databases">
        <title>Genome-scale phylogeny and comparative genomics of the fungal order Sordariales.</title>
        <authorList>
            <consortium name="Lawrence Berkeley National Laboratory"/>
            <person name="Hensen N."/>
            <person name="Bonometti L."/>
            <person name="Westerberg I."/>
            <person name="Brannstrom I.O."/>
            <person name="Guillou S."/>
            <person name="Cros-Aarteil S."/>
            <person name="Calhoun S."/>
            <person name="Haridas S."/>
            <person name="Kuo A."/>
            <person name="Mondo S."/>
            <person name="Pangilinan J."/>
            <person name="Riley R."/>
            <person name="Labutti K."/>
            <person name="Andreopoulos B."/>
            <person name="Lipzen A."/>
            <person name="Chen C."/>
            <person name="Yanf M."/>
            <person name="Daum C."/>
            <person name="Ng V."/>
            <person name="Clum A."/>
            <person name="Steindorff A."/>
            <person name="Ohm R."/>
            <person name="Martin F."/>
            <person name="Silar P."/>
            <person name="Natvig D."/>
            <person name="Lalanne C."/>
            <person name="Gautier V."/>
            <person name="Ament-Velasquez S.L."/>
            <person name="Kruys A."/>
            <person name="Hutchinson M.I."/>
            <person name="Powell A.J."/>
            <person name="Barry K."/>
            <person name="Miller A.N."/>
            <person name="Grigoriev I.V."/>
            <person name="Debuchy R."/>
            <person name="Gladieux P."/>
            <person name="Thoren M.H."/>
            <person name="Johannesson H."/>
        </authorList>
    </citation>
    <scope>NUCLEOTIDE SEQUENCE</scope>
    <source>
        <strain evidence="2">PSN4</strain>
    </source>
</reference>
<organism evidence="2 3">
    <name type="scientific">Echria macrotheca</name>
    <dbReference type="NCBI Taxonomy" id="438768"/>
    <lineage>
        <taxon>Eukaryota</taxon>
        <taxon>Fungi</taxon>
        <taxon>Dikarya</taxon>
        <taxon>Ascomycota</taxon>
        <taxon>Pezizomycotina</taxon>
        <taxon>Sordariomycetes</taxon>
        <taxon>Sordariomycetidae</taxon>
        <taxon>Sordariales</taxon>
        <taxon>Schizotheciaceae</taxon>
        <taxon>Echria</taxon>
    </lineage>
</organism>
<dbReference type="Proteomes" id="UP001239445">
    <property type="component" value="Unassembled WGS sequence"/>
</dbReference>
<keyword evidence="3" id="KW-1185">Reference proteome</keyword>
<dbReference type="EMBL" id="MU839857">
    <property type="protein sequence ID" value="KAK1749486.1"/>
    <property type="molecule type" value="Genomic_DNA"/>
</dbReference>
<evidence type="ECO:0000313" key="2">
    <source>
        <dbReference type="EMBL" id="KAK1749486.1"/>
    </source>
</evidence>